<dbReference type="RefSeq" id="XP_006697443.1">
    <property type="nucleotide sequence ID" value="XM_006697380.1"/>
</dbReference>
<evidence type="ECO:0000313" key="3">
    <source>
        <dbReference type="Proteomes" id="UP000008066"/>
    </source>
</evidence>
<feature type="compositionally biased region" description="Basic and acidic residues" evidence="1">
    <location>
        <begin position="419"/>
        <end position="429"/>
    </location>
</feature>
<feature type="compositionally biased region" description="Basic and acidic residues" evidence="1">
    <location>
        <begin position="266"/>
        <end position="276"/>
    </location>
</feature>
<dbReference type="EMBL" id="GL988047">
    <property type="protein sequence ID" value="EGS17825.1"/>
    <property type="molecule type" value="Genomic_DNA"/>
</dbReference>
<organism evidence="3">
    <name type="scientific">Chaetomium thermophilum (strain DSM 1495 / CBS 144.50 / IMI 039719)</name>
    <name type="common">Thermochaetoides thermophila</name>
    <dbReference type="NCBI Taxonomy" id="759272"/>
    <lineage>
        <taxon>Eukaryota</taxon>
        <taxon>Fungi</taxon>
        <taxon>Dikarya</taxon>
        <taxon>Ascomycota</taxon>
        <taxon>Pezizomycotina</taxon>
        <taxon>Sordariomycetes</taxon>
        <taxon>Sordariomycetidae</taxon>
        <taxon>Sordariales</taxon>
        <taxon>Chaetomiaceae</taxon>
        <taxon>Thermochaetoides</taxon>
    </lineage>
</organism>
<evidence type="ECO:0000313" key="2">
    <source>
        <dbReference type="EMBL" id="EGS17825.1"/>
    </source>
</evidence>
<dbReference type="HOGENOM" id="CLU_562564_0_0_1"/>
<name>G0SFR0_CHATD</name>
<protein>
    <submittedName>
        <fullName evidence="2">Uncharacterized protein</fullName>
    </submittedName>
</protein>
<proteinExistence type="predicted"/>
<dbReference type="AlphaFoldDB" id="G0SFR0"/>
<dbReference type="KEGG" id="cthr:CTHT_0071790"/>
<feature type="compositionally biased region" description="Low complexity" evidence="1">
    <location>
        <begin position="292"/>
        <end position="312"/>
    </location>
</feature>
<evidence type="ECO:0000256" key="1">
    <source>
        <dbReference type="SAM" id="MobiDB-lite"/>
    </source>
</evidence>
<feature type="compositionally biased region" description="Basic and acidic residues" evidence="1">
    <location>
        <begin position="437"/>
        <end position="452"/>
    </location>
</feature>
<dbReference type="Proteomes" id="UP000008066">
    <property type="component" value="Unassembled WGS sequence"/>
</dbReference>
<feature type="compositionally biased region" description="Basic residues" evidence="1">
    <location>
        <begin position="254"/>
        <end position="265"/>
    </location>
</feature>
<sequence length="485" mass="57044">MIALERTPPNIELVDAFARQLYRKARAAGPELDELATAIRSLHMALKHLRDETREPGSPLFQCDNDQNNEKSTVYSRRLVCLAEDSDFVLKQADTILEKYQENLGPSKDIVNSDAQRDPDPAEKVQELRLARDSLMSQKMKVDIFLETVLLHHPAKSRRTVDESEDQQLDMIIDKVNEYFSRSRLSPNSVAPTQEDTEEIWRKIKLELELKGVSADTVCKSQTRSKLESARDDDEGIFVVSGIESAGEDSDERRRRHERRRHRHGYHDEVHNMKREDDEDKNPRACRLSIVPSPESVDGDSGSPSSVTSPKPILKNKNPNHVRFDPDGPVEVPSTARSYERTREREGERYRGEENRPQREEERSRCERDREKERDREQEECYRNRDRDRDKERDRKRDRERDRERDRDRSSYQHYHHHRESDHDRDRDRERKRHRDREKDRERTREPEERTSNRLNTFREVVEAIGVSGTVATALSMIGEAAKHL</sequence>
<dbReference type="GeneID" id="18261217"/>
<gene>
    <name evidence="2" type="ORF">CTHT_0071790</name>
</gene>
<dbReference type="eggNOG" id="ENOG502S9NK">
    <property type="taxonomic scope" value="Eukaryota"/>
</dbReference>
<keyword evidence="3" id="KW-1185">Reference proteome</keyword>
<dbReference type="OrthoDB" id="5226662at2759"/>
<feature type="region of interest" description="Disordered" evidence="1">
    <location>
        <begin position="238"/>
        <end position="452"/>
    </location>
</feature>
<accession>G0SFR0</accession>
<reference evidence="2 3" key="1">
    <citation type="journal article" date="2011" name="Cell">
        <title>Insight into structure and assembly of the nuclear pore complex by utilizing the genome of a eukaryotic thermophile.</title>
        <authorList>
            <person name="Amlacher S."/>
            <person name="Sarges P."/>
            <person name="Flemming D."/>
            <person name="van Noort V."/>
            <person name="Kunze R."/>
            <person name="Devos D.P."/>
            <person name="Arumugam M."/>
            <person name="Bork P."/>
            <person name="Hurt E."/>
        </authorList>
    </citation>
    <scope>NUCLEOTIDE SEQUENCE [LARGE SCALE GENOMIC DNA]</scope>
    <source>
        <strain evidence="3">DSM 1495 / CBS 144.50 / IMI 039719</strain>
    </source>
</reference>
<dbReference type="OMA" id="NHVRFDP"/>
<feature type="compositionally biased region" description="Basic and acidic residues" evidence="1">
    <location>
        <begin position="338"/>
        <end position="411"/>
    </location>
</feature>